<keyword evidence="5 6" id="KW-0472">Membrane</keyword>
<dbReference type="EMBL" id="JAPOHA010000003">
    <property type="protein sequence ID" value="MCY1713274.1"/>
    <property type="molecule type" value="Genomic_DNA"/>
</dbReference>
<dbReference type="RefSeq" id="WP_268057279.1">
    <property type="nucleotide sequence ID" value="NZ_JAPOHA010000003.1"/>
</dbReference>
<sequence length="557" mass="61067">MTLNIPGIQNLLDMILFAFRVIVPFVFLIIVWRCFASLKRGRRREDPVVILEDMVTHETIPVLYWENSIGRSKSCDIVLNDPTASRDHAVLMRRESGWIITDTGSKSGTFVSGTKIKGPYQVMPGDVMAMGSTALMLKRANNTPKKKKWIQRRAASPFGLLTSVTFIQIFLVVQACFAADKFSPMPLIPFGVLQVLEWGLYFYSIKGLGRVSFELETMAFLLSGTGILLIAGTDVKSTFTQLGALAGGIILFCVMIQFLSDLDRVMRWRLAIAVFAILLFAANLLLARTHNGARNWIKLGSFSVQPSEFIKIAFIFVGASTLDRLQTARNLTGFIGFSAVCMGALFLMRDFGTACIFFVTFLIIAFMRSGSLRTIALICSVAAFGAFLILKFKPYVADRINAWGHVWEHVNDSGGYQQTRVLSYAASGGLFGVGIGKGCLKNVFASTTDLVFGMVCEELGLALALLIVLTIALLMFYARSDATRSRSTFYSISACAASGMLLFQTCLNVFGATDVLPLTGVTLPLISLGGSSMMAVWGLLAFIKASDERTYAARRKS</sequence>
<protein>
    <submittedName>
        <fullName evidence="8">FtsW/RodA/SpoVE family cell cycle protein</fullName>
    </submittedName>
</protein>
<evidence type="ECO:0000313" key="9">
    <source>
        <dbReference type="Proteomes" id="UP001082703"/>
    </source>
</evidence>
<dbReference type="SUPFAM" id="SSF49879">
    <property type="entry name" value="SMAD/FHA domain"/>
    <property type="match status" value="1"/>
</dbReference>
<dbReference type="Gene3D" id="2.60.200.20">
    <property type="match status" value="1"/>
</dbReference>
<keyword evidence="2 6" id="KW-0812">Transmembrane</keyword>
<feature type="transmembrane region" description="Helical" evidence="6">
    <location>
        <begin position="270"/>
        <end position="287"/>
    </location>
</feature>
<evidence type="ECO:0000256" key="4">
    <source>
        <dbReference type="ARBA" id="ARBA00022989"/>
    </source>
</evidence>
<evidence type="ECO:0000256" key="5">
    <source>
        <dbReference type="ARBA" id="ARBA00023136"/>
    </source>
</evidence>
<gene>
    <name evidence="8" type="ORF">OUY18_03255</name>
</gene>
<feature type="transmembrane region" description="Helical" evidence="6">
    <location>
        <begin position="215"/>
        <end position="233"/>
    </location>
</feature>
<feature type="transmembrane region" description="Helical" evidence="6">
    <location>
        <begin position="239"/>
        <end position="258"/>
    </location>
</feature>
<evidence type="ECO:0000256" key="2">
    <source>
        <dbReference type="ARBA" id="ARBA00022692"/>
    </source>
</evidence>
<feature type="transmembrane region" description="Helical" evidence="6">
    <location>
        <begin position="14"/>
        <end position="35"/>
    </location>
</feature>
<keyword evidence="3" id="KW-0133">Cell shape</keyword>
<evidence type="ECO:0000313" key="8">
    <source>
        <dbReference type="EMBL" id="MCY1713274.1"/>
    </source>
</evidence>
<evidence type="ECO:0000256" key="1">
    <source>
        <dbReference type="ARBA" id="ARBA00004141"/>
    </source>
</evidence>
<proteinExistence type="predicted"/>
<feature type="transmembrane region" description="Helical" evidence="6">
    <location>
        <begin position="489"/>
        <end position="511"/>
    </location>
</feature>
<keyword evidence="4 6" id="KW-1133">Transmembrane helix</keyword>
<feature type="domain" description="FHA" evidence="7">
    <location>
        <begin position="67"/>
        <end position="116"/>
    </location>
</feature>
<dbReference type="InterPro" id="IPR000253">
    <property type="entry name" value="FHA_dom"/>
</dbReference>
<feature type="transmembrane region" description="Helical" evidence="6">
    <location>
        <begin position="459"/>
        <end position="477"/>
    </location>
</feature>
<dbReference type="InterPro" id="IPR001182">
    <property type="entry name" value="FtsW/RodA"/>
</dbReference>
<feature type="transmembrane region" description="Helical" evidence="6">
    <location>
        <begin position="154"/>
        <end position="173"/>
    </location>
</feature>
<dbReference type="SMART" id="SM00240">
    <property type="entry name" value="FHA"/>
    <property type="match status" value="1"/>
</dbReference>
<dbReference type="Pfam" id="PF01098">
    <property type="entry name" value="FTSW_RODA_SPOVE"/>
    <property type="match status" value="1"/>
</dbReference>
<name>A0ABT4BQW7_9FIRM</name>
<dbReference type="PANTHER" id="PTHR30474">
    <property type="entry name" value="CELL CYCLE PROTEIN"/>
    <property type="match status" value="1"/>
</dbReference>
<evidence type="ECO:0000256" key="3">
    <source>
        <dbReference type="ARBA" id="ARBA00022960"/>
    </source>
</evidence>
<feature type="transmembrane region" description="Helical" evidence="6">
    <location>
        <begin position="374"/>
        <end position="392"/>
    </location>
</feature>
<feature type="transmembrane region" description="Helical" evidence="6">
    <location>
        <begin position="334"/>
        <end position="367"/>
    </location>
</feature>
<feature type="transmembrane region" description="Helical" evidence="6">
    <location>
        <begin position="523"/>
        <end position="545"/>
    </location>
</feature>
<dbReference type="InterPro" id="IPR008984">
    <property type="entry name" value="SMAD_FHA_dom_sf"/>
</dbReference>
<keyword evidence="9" id="KW-1185">Reference proteome</keyword>
<dbReference type="PANTHER" id="PTHR30474:SF3">
    <property type="entry name" value="PEPTIDOGLYCAN GLYCOSYLTRANSFERASE RODA"/>
    <property type="match status" value="1"/>
</dbReference>
<dbReference type="PROSITE" id="PS50006">
    <property type="entry name" value="FHA_DOMAIN"/>
    <property type="match status" value="1"/>
</dbReference>
<dbReference type="Proteomes" id="UP001082703">
    <property type="component" value="Unassembled WGS sequence"/>
</dbReference>
<comment type="caution">
    <text evidence="8">The sequence shown here is derived from an EMBL/GenBank/DDBJ whole genome shotgun (WGS) entry which is preliminary data.</text>
</comment>
<evidence type="ECO:0000256" key="6">
    <source>
        <dbReference type="SAM" id="Phobius"/>
    </source>
</evidence>
<organism evidence="8 9">
    <name type="scientific">Caproiciproducens galactitolivorans</name>
    <dbReference type="NCBI Taxonomy" id="642589"/>
    <lineage>
        <taxon>Bacteria</taxon>
        <taxon>Bacillati</taxon>
        <taxon>Bacillota</taxon>
        <taxon>Clostridia</taxon>
        <taxon>Eubacteriales</taxon>
        <taxon>Acutalibacteraceae</taxon>
        <taxon>Caproiciproducens</taxon>
    </lineage>
</organism>
<comment type="subcellular location">
    <subcellularLocation>
        <location evidence="1">Membrane</location>
        <topology evidence="1">Multi-pass membrane protein</topology>
    </subcellularLocation>
</comment>
<dbReference type="CDD" id="cd00060">
    <property type="entry name" value="FHA"/>
    <property type="match status" value="1"/>
</dbReference>
<accession>A0ABT4BQW7</accession>
<dbReference type="Pfam" id="PF00498">
    <property type="entry name" value="FHA"/>
    <property type="match status" value="1"/>
</dbReference>
<evidence type="ECO:0000259" key="7">
    <source>
        <dbReference type="PROSITE" id="PS50006"/>
    </source>
</evidence>
<reference evidence="8 9" key="1">
    <citation type="submission" date="2022-11" db="EMBL/GenBank/DDBJ databases">
        <authorList>
            <person name="Caiyu Z."/>
        </authorList>
    </citation>
    <scope>NUCLEOTIDE SEQUENCE [LARGE SCALE GENOMIC DNA]</scope>
    <source>
        <strain evidence="8 9">YR-4</strain>
    </source>
</reference>